<feature type="compositionally biased region" description="Basic and acidic residues" evidence="1">
    <location>
        <begin position="37"/>
        <end position="47"/>
    </location>
</feature>
<keyword evidence="3" id="KW-1185">Reference proteome</keyword>
<evidence type="ECO:0000256" key="1">
    <source>
        <dbReference type="SAM" id="MobiDB-lite"/>
    </source>
</evidence>
<dbReference type="EMBL" id="QFBC01000013">
    <property type="protein sequence ID" value="PWE53927.1"/>
    <property type="molecule type" value="Genomic_DNA"/>
</dbReference>
<dbReference type="AlphaFoldDB" id="A0A2U2DKU0"/>
<evidence type="ECO:0000313" key="3">
    <source>
        <dbReference type="Proteomes" id="UP000245252"/>
    </source>
</evidence>
<dbReference type="Proteomes" id="UP000245252">
    <property type="component" value="Unassembled WGS sequence"/>
</dbReference>
<evidence type="ECO:0000313" key="2">
    <source>
        <dbReference type="EMBL" id="PWE53927.1"/>
    </source>
</evidence>
<reference evidence="2 3" key="1">
    <citation type="submission" date="2018-05" db="EMBL/GenBank/DDBJ databases">
        <title>The draft genome of strain NS-104.</title>
        <authorList>
            <person name="Hang P."/>
            <person name="Jiang J."/>
        </authorList>
    </citation>
    <scope>NUCLEOTIDE SEQUENCE [LARGE SCALE GENOMIC DNA]</scope>
    <source>
        <strain evidence="2 3">NS-104</strain>
    </source>
</reference>
<accession>A0A2U2DKU0</accession>
<dbReference type="RefSeq" id="WP_109460723.1">
    <property type="nucleotide sequence ID" value="NZ_QFBC01000013.1"/>
</dbReference>
<name>A0A2U2DKU0_9HYPH</name>
<protein>
    <submittedName>
        <fullName evidence="2">Uncharacterized protein</fullName>
    </submittedName>
</protein>
<feature type="compositionally biased region" description="Polar residues" evidence="1">
    <location>
        <begin position="21"/>
        <end position="30"/>
    </location>
</feature>
<gene>
    <name evidence="2" type="ORF">DEM27_23740</name>
</gene>
<sequence>MAGGERVNQNEGALDVKPEHINQTPTNFGGSNYMEKGSSDGRDVPTKDAVIEATKRKDSTLLVKTDLVDQDVRNSAPGVREQE</sequence>
<organism evidence="2 3">
    <name type="scientific">Metarhizobium album</name>
    <dbReference type="NCBI Taxonomy" id="2182425"/>
    <lineage>
        <taxon>Bacteria</taxon>
        <taxon>Pseudomonadati</taxon>
        <taxon>Pseudomonadota</taxon>
        <taxon>Alphaproteobacteria</taxon>
        <taxon>Hyphomicrobiales</taxon>
        <taxon>Rhizobiaceae</taxon>
        <taxon>Metarhizobium</taxon>
    </lineage>
</organism>
<comment type="caution">
    <text evidence="2">The sequence shown here is derived from an EMBL/GenBank/DDBJ whole genome shotgun (WGS) entry which is preliminary data.</text>
</comment>
<proteinExistence type="predicted"/>
<feature type="region of interest" description="Disordered" evidence="1">
    <location>
        <begin position="1"/>
        <end position="47"/>
    </location>
</feature>